<evidence type="ECO:0000256" key="9">
    <source>
        <dbReference type="SAM" id="Phobius"/>
    </source>
</evidence>
<feature type="transmembrane region" description="Helical" evidence="9">
    <location>
        <begin position="372"/>
        <end position="396"/>
    </location>
</feature>
<evidence type="ECO:0000256" key="6">
    <source>
        <dbReference type="ARBA" id="ARBA00022989"/>
    </source>
</evidence>
<keyword evidence="11" id="KW-1185">Reference proteome</keyword>
<comment type="similarity">
    <text evidence="2">Belongs to the NiCoT transporter (TC 2.A.52) family.</text>
</comment>
<feature type="transmembrane region" description="Helical" evidence="9">
    <location>
        <begin position="450"/>
        <end position="475"/>
    </location>
</feature>
<dbReference type="PANTHER" id="PTHR31611">
    <property type="entry name" value="HIGH-AFFINITY NICKEL TRANSPORT PROTEIN NIC1"/>
    <property type="match status" value="1"/>
</dbReference>
<keyword evidence="5 9" id="KW-0812">Transmembrane</keyword>
<evidence type="ECO:0000313" key="11">
    <source>
        <dbReference type="Proteomes" id="UP000033140"/>
    </source>
</evidence>
<dbReference type="EMBL" id="BACD03000017">
    <property type="protein sequence ID" value="GAO48729.1"/>
    <property type="molecule type" value="Genomic_DNA"/>
</dbReference>
<keyword evidence="6 9" id="KW-1133">Transmembrane helix</keyword>
<dbReference type="GO" id="GO:0015099">
    <property type="term" value="F:nickel cation transmembrane transporter activity"/>
    <property type="evidence" value="ECO:0007669"/>
    <property type="project" value="InterPro"/>
</dbReference>
<feature type="transmembrane region" description="Helical" evidence="9">
    <location>
        <begin position="495"/>
        <end position="518"/>
    </location>
</feature>
<evidence type="ECO:0000256" key="3">
    <source>
        <dbReference type="ARBA" id="ARBA00022448"/>
    </source>
</evidence>
<evidence type="ECO:0000256" key="2">
    <source>
        <dbReference type="ARBA" id="ARBA00010892"/>
    </source>
</evidence>
<evidence type="ECO:0008006" key="12">
    <source>
        <dbReference type="Google" id="ProtNLM"/>
    </source>
</evidence>
<evidence type="ECO:0000256" key="7">
    <source>
        <dbReference type="ARBA" id="ARBA00023136"/>
    </source>
</evidence>
<name>A0A0E9NFW4_SAICN</name>
<dbReference type="AlphaFoldDB" id="A0A0E9NFW4"/>
<feature type="transmembrane region" description="Helical" evidence="9">
    <location>
        <begin position="306"/>
        <end position="331"/>
    </location>
</feature>
<keyword evidence="3" id="KW-0813">Transport</keyword>
<feature type="transmembrane region" description="Helical" evidence="9">
    <location>
        <begin position="197"/>
        <end position="219"/>
    </location>
</feature>
<evidence type="ECO:0000256" key="5">
    <source>
        <dbReference type="ARBA" id="ARBA00022692"/>
    </source>
</evidence>
<dbReference type="InterPro" id="IPR004688">
    <property type="entry name" value="Ni/Co_transpt"/>
</dbReference>
<evidence type="ECO:0000313" key="10">
    <source>
        <dbReference type="EMBL" id="GAO48729.1"/>
    </source>
</evidence>
<dbReference type="GO" id="GO:0005886">
    <property type="term" value="C:plasma membrane"/>
    <property type="evidence" value="ECO:0007669"/>
    <property type="project" value="InterPro"/>
</dbReference>
<gene>
    <name evidence="10" type="ORF">G7K_2899-t1</name>
</gene>
<comment type="subcellular location">
    <subcellularLocation>
        <location evidence="1">Endomembrane system</location>
        <topology evidence="1">Multi-pass membrane protein</topology>
    </subcellularLocation>
</comment>
<dbReference type="PANTHER" id="PTHR31611:SF0">
    <property type="entry name" value="HIGH-AFFINITY NICKEL TRANSPORT PROTEIN NIC1"/>
    <property type="match status" value="1"/>
</dbReference>
<feature type="transmembrane region" description="Helical" evidence="9">
    <location>
        <begin position="270"/>
        <end position="294"/>
    </location>
</feature>
<keyword evidence="7 9" id="KW-0472">Membrane</keyword>
<comment type="caution">
    <text evidence="10">The sequence shown here is derived from an EMBL/GenBank/DDBJ whole genome shotgun (WGS) entry which is preliminary data.</text>
</comment>
<reference evidence="10 11" key="3">
    <citation type="journal article" date="2015" name="Genome Announc.">
        <title>Draft Genome Sequence of the Archiascomycetous Yeast Saitoella complicata.</title>
        <authorList>
            <person name="Yamauchi K."/>
            <person name="Kondo S."/>
            <person name="Hamamoto M."/>
            <person name="Takahashi Y."/>
            <person name="Ogura Y."/>
            <person name="Hayashi T."/>
            <person name="Nishida H."/>
        </authorList>
    </citation>
    <scope>NUCLEOTIDE SEQUENCE [LARGE SCALE GENOMIC DNA]</scope>
    <source>
        <strain evidence="10 11">NRRL Y-17804</strain>
    </source>
</reference>
<dbReference type="STRING" id="698492.A0A0E9NFW4"/>
<evidence type="ECO:0000256" key="8">
    <source>
        <dbReference type="SAM" id="MobiDB-lite"/>
    </source>
</evidence>
<protein>
    <recommendedName>
        <fullName evidence="12">Nickel/cobalt efflux system</fullName>
    </recommendedName>
</protein>
<feature type="region of interest" description="Disordered" evidence="8">
    <location>
        <begin position="535"/>
        <end position="567"/>
    </location>
</feature>
<evidence type="ECO:0000256" key="1">
    <source>
        <dbReference type="ARBA" id="ARBA00004127"/>
    </source>
</evidence>
<dbReference type="Pfam" id="PF03824">
    <property type="entry name" value="NicO"/>
    <property type="match status" value="1"/>
</dbReference>
<evidence type="ECO:0000256" key="4">
    <source>
        <dbReference type="ARBA" id="ARBA00022596"/>
    </source>
</evidence>
<keyword evidence="4" id="KW-0533">Nickel</keyword>
<accession>A0A0E9NFW4</accession>
<dbReference type="Proteomes" id="UP000033140">
    <property type="component" value="Unassembled WGS sequence"/>
</dbReference>
<reference evidence="10 11" key="1">
    <citation type="journal article" date="2011" name="J. Gen. Appl. Microbiol.">
        <title>Draft genome sequencing of the enigmatic yeast Saitoella complicata.</title>
        <authorList>
            <person name="Nishida H."/>
            <person name="Hamamoto M."/>
            <person name="Sugiyama J."/>
        </authorList>
    </citation>
    <scope>NUCLEOTIDE SEQUENCE [LARGE SCALE GENOMIC DNA]</scope>
    <source>
        <strain evidence="10 11">NRRL Y-17804</strain>
    </source>
</reference>
<dbReference type="InterPro" id="IPR011541">
    <property type="entry name" value="Ni/Co_transpt_high_affinity"/>
</dbReference>
<feature type="compositionally biased region" description="Basic and acidic residues" evidence="8">
    <location>
        <begin position="556"/>
        <end position="567"/>
    </location>
</feature>
<organism evidence="10 11">
    <name type="scientific">Saitoella complicata (strain BCRC 22490 / CBS 7301 / JCM 7358 / NBRC 10748 / NRRL Y-17804)</name>
    <dbReference type="NCBI Taxonomy" id="698492"/>
    <lineage>
        <taxon>Eukaryota</taxon>
        <taxon>Fungi</taxon>
        <taxon>Dikarya</taxon>
        <taxon>Ascomycota</taxon>
        <taxon>Taphrinomycotina</taxon>
        <taxon>Taphrinomycotina incertae sedis</taxon>
        <taxon>Saitoella</taxon>
    </lineage>
</organism>
<dbReference type="GO" id="GO:0012505">
    <property type="term" value="C:endomembrane system"/>
    <property type="evidence" value="ECO:0007669"/>
    <property type="project" value="UniProtKB-SubCell"/>
</dbReference>
<sequence length="577" mass="62707">MPVCNRHILDFPSSLHLLKGSFEVHVTQNLNTPGSQHPINKLELELRLIAEARTGGAHTAQSIVTDTMSSSEGMNCDQRIRMTRDHSIEVLPVADTMTPSGAGPAVTMGDQDQDAVKDTKTTEITEMERDFSTPLETQPLEADASLGTPATTERTHRFPPLHARLQRYNQTWDHRVLAPIDRFLSKIPGLRALPPSVMHITILLVLVNIVAWVIALLLLRSHPTLLGPATLAYTFGLRHAFDADHITAIDNATRKLVSLGHKSPTTVGTFFSLGHSSVVVVTCIVVSATSAALAEKWGDWQNVGGIIGVSVSCAFLFLMAAGNAVVLVALIRDLRRLRAGRSDKKARIFGGGLLTRIFGRLFRLIDRPWKMYPLGILFGLGFDTSTEIALLGIASIQAAKGTSLWLLLVFPMLFTAGMCLIDTVDGAMMFAAYTSPHVAANPIARTWYSLVLTAMSVAIAVVIGVIQLLSLILNVAKPEGQFWDGVERAGEYYDVIGGAIVGGFVLVVVGSIVVWKVWGEKIEGEAGRARRTIEGEGADGGVVEMGEVENQSQDEDERKPKTKKEKEITREVIEAQV</sequence>
<proteinExistence type="inferred from homology"/>
<reference evidence="10 11" key="2">
    <citation type="journal article" date="2014" name="J. Gen. Appl. Microbiol.">
        <title>The early diverging ascomycetous budding yeast Saitoella complicata has three histone deacetylases belonging to the Clr6, Hos2, and Rpd3 lineages.</title>
        <authorList>
            <person name="Nishida H."/>
            <person name="Matsumoto T."/>
            <person name="Kondo S."/>
            <person name="Hamamoto M."/>
            <person name="Yoshikawa H."/>
        </authorList>
    </citation>
    <scope>NUCLEOTIDE SEQUENCE [LARGE SCALE GENOMIC DNA]</scope>
    <source>
        <strain evidence="10 11">NRRL Y-17804</strain>
    </source>
</reference>
<feature type="transmembrane region" description="Helical" evidence="9">
    <location>
        <begin position="402"/>
        <end position="421"/>
    </location>
</feature>